<keyword evidence="1" id="KW-0479">Metal-binding</keyword>
<evidence type="ECO:0000256" key="4">
    <source>
        <dbReference type="PROSITE-ProRule" id="PRU00024"/>
    </source>
</evidence>
<reference evidence="8" key="1">
    <citation type="submission" date="2021-02" db="EMBL/GenBank/DDBJ databases">
        <authorList>
            <person name="Nowell W R."/>
        </authorList>
    </citation>
    <scope>NUCLEOTIDE SEQUENCE</scope>
</reference>
<evidence type="ECO:0000313" key="9">
    <source>
        <dbReference type="Proteomes" id="UP000663834"/>
    </source>
</evidence>
<dbReference type="SUPFAM" id="SSF57845">
    <property type="entry name" value="B-box zinc-binding domain"/>
    <property type="match status" value="1"/>
</dbReference>
<dbReference type="Pfam" id="PF00097">
    <property type="entry name" value="zf-C3HC4"/>
    <property type="match status" value="1"/>
</dbReference>
<gene>
    <name evidence="7" type="ORF">CJN711_LOCUS22553</name>
    <name evidence="8" type="ORF">KQP761_LOCUS34160</name>
</gene>
<evidence type="ECO:0000313" key="8">
    <source>
        <dbReference type="EMBL" id="CAF1670522.1"/>
    </source>
</evidence>
<evidence type="ECO:0000256" key="2">
    <source>
        <dbReference type="ARBA" id="ARBA00022771"/>
    </source>
</evidence>
<dbReference type="CDD" id="cd16449">
    <property type="entry name" value="RING-HC"/>
    <property type="match status" value="1"/>
</dbReference>
<proteinExistence type="predicted"/>
<feature type="domain" description="B box-type" evidence="6">
    <location>
        <begin position="86"/>
        <end position="132"/>
    </location>
</feature>
<dbReference type="PANTHER" id="PTHR25462:SF296">
    <property type="entry name" value="MEIOTIC P26, ISOFORM F"/>
    <property type="match status" value="1"/>
</dbReference>
<dbReference type="InterPro" id="IPR001841">
    <property type="entry name" value="Znf_RING"/>
</dbReference>
<dbReference type="InterPro" id="IPR000315">
    <property type="entry name" value="Znf_B-box"/>
</dbReference>
<dbReference type="PROSITE" id="PS50119">
    <property type="entry name" value="ZF_BBOX"/>
    <property type="match status" value="2"/>
</dbReference>
<dbReference type="CDD" id="cd19757">
    <property type="entry name" value="Bbox1"/>
    <property type="match status" value="1"/>
</dbReference>
<dbReference type="AlphaFoldDB" id="A0A816G5A7"/>
<dbReference type="GO" id="GO:0008270">
    <property type="term" value="F:zinc ion binding"/>
    <property type="evidence" value="ECO:0007669"/>
    <property type="project" value="UniProtKB-KW"/>
</dbReference>
<evidence type="ECO:0000256" key="1">
    <source>
        <dbReference type="ARBA" id="ARBA00022723"/>
    </source>
</evidence>
<dbReference type="PROSITE" id="PS50089">
    <property type="entry name" value="ZF_RING_2"/>
    <property type="match status" value="1"/>
</dbReference>
<name>A0A816G5A7_9BILA</name>
<comment type="caution">
    <text evidence="8">The sequence shown here is derived from an EMBL/GenBank/DDBJ whole genome shotgun (WGS) entry which is preliminary data.</text>
</comment>
<dbReference type="InterPro" id="IPR047153">
    <property type="entry name" value="TRIM45/56/19-like"/>
</dbReference>
<organism evidence="8 9">
    <name type="scientific">Rotaria magnacalcarata</name>
    <dbReference type="NCBI Taxonomy" id="392030"/>
    <lineage>
        <taxon>Eukaryota</taxon>
        <taxon>Metazoa</taxon>
        <taxon>Spiralia</taxon>
        <taxon>Gnathifera</taxon>
        <taxon>Rotifera</taxon>
        <taxon>Eurotatoria</taxon>
        <taxon>Bdelloidea</taxon>
        <taxon>Philodinida</taxon>
        <taxon>Philodinidae</taxon>
        <taxon>Rotaria</taxon>
    </lineage>
</organism>
<evidence type="ECO:0000259" key="5">
    <source>
        <dbReference type="PROSITE" id="PS50089"/>
    </source>
</evidence>
<dbReference type="OrthoDB" id="342730at2759"/>
<keyword evidence="3" id="KW-0862">Zinc</keyword>
<dbReference type="InterPro" id="IPR013083">
    <property type="entry name" value="Znf_RING/FYVE/PHD"/>
</dbReference>
<protein>
    <submittedName>
        <fullName evidence="8">Uncharacterized protein</fullName>
    </submittedName>
</protein>
<dbReference type="Gene3D" id="3.30.40.10">
    <property type="entry name" value="Zinc/RING finger domain, C3HC4 (zinc finger)"/>
    <property type="match status" value="1"/>
</dbReference>
<accession>A0A816G5A7</accession>
<dbReference type="SUPFAM" id="SSF57850">
    <property type="entry name" value="RING/U-box"/>
    <property type="match status" value="1"/>
</dbReference>
<dbReference type="Proteomes" id="UP000663834">
    <property type="component" value="Unassembled WGS sequence"/>
</dbReference>
<dbReference type="SMART" id="SM00184">
    <property type="entry name" value="RING"/>
    <property type="match status" value="1"/>
</dbReference>
<evidence type="ECO:0000256" key="3">
    <source>
        <dbReference type="ARBA" id="ARBA00022833"/>
    </source>
</evidence>
<dbReference type="PROSITE" id="PS00518">
    <property type="entry name" value="ZF_RING_1"/>
    <property type="match status" value="1"/>
</dbReference>
<dbReference type="Proteomes" id="UP000663855">
    <property type="component" value="Unassembled WGS sequence"/>
</dbReference>
<feature type="domain" description="RING-type" evidence="5">
    <location>
        <begin position="15"/>
        <end position="54"/>
    </location>
</feature>
<dbReference type="EMBL" id="CAJNOW010019099">
    <property type="protein sequence ID" value="CAF1670522.1"/>
    <property type="molecule type" value="Genomic_DNA"/>
</dbReference>
<evidence type="ECO:0000259" key="6">
    <source>
        <dbReference type="PROSITE" id="PS50119"/>
    </source>
</evidence>
<dbReference type="Gene3D" id="3.30.160.60">
    <property type="entry name" value="Classic Zinc Finger"/>
    <property type="match status" value="1"/>
</dbReference>
<dbReference type="PANTHER" id="PTHR25462">
    <property type="entry name" value="BONUS, ISOFORM C-RELATED"/>
    <property type="match status" value="1"/>
</dbReference>
<feature type="domain" description="B box-type" evidence="6">
    <location>
        <begin position="136"/>
        <end position="177"/>
    </location>
</feature>
<dbReference type="Pfam" id="PF00643">
    <property type="entry name" value="zf-B_box"/>
    <property type="match status" value="2"/>
</dbReference>
<dbReference type="EMBL" id="CAJNOV010010550">
    <property type="protein sequence ID" value="CAF1411710.1"/>
    <property type="molecule type" value="Genomic_DNA"/>
</dbReference>
<dbReference type="InterPro" id="IPR018957">
    <property type="entry name" value="Znf_C3HC4_RING-type"/>
</dbReference>
<dbReference type="InterPro" id="IPR017907">
    <property type="entry name" value="Znf_RING_CS"/>
</dbReference>
<sequence length="508" mass="58330">MANNAPTFIKDIATCAICLDYYKDPRLLPCSHTYCYNCINQLTKSNQFTCPLNDGTIINAEGISKLPMNRTAKDMAEFLSSITQDYTNLKCGNCATNKCTYWCEKCDSYLCVTCSDNIHSQKILQNHAVVPSNQKPSSNICSDHPDEKLKLWCVTCEILVCRDCLLFKHKDHVYTSLQDIAQETKLKIKLSLQPIRENLEKTASKIHSIIEEQHQHYEATTLEIDETFQQLYTSLESRKIKLMEQLNEYRGKEKSLLERYQADINEQLKAIQAREALVQQIFNNNDSIQIMKMRKTLVDYDQTIDQQYHRIEQGCTFSKAGFNIGIDLKRIIDEYGTLKTEDIMLNPNGVQPKRNYISLNLSRPSVKNSTYQYEAQRGRGYLFQMQKPLKIRSVQLEASIHGQIAVYVVNNTGSVIKKESFISNDTTMKWTTIPIITELNTGYSILVWSPNTTGQFSYQEGDNNFRTVDQVCSIESKHADINHDLSIGEQLQLSLNSYSIRMIIDIEQ</sequence>
<keyword evidence="2 4" id="KW-0863">Zinc-finger</keyword>
<dbReference type="SMART" id="SM00336">
    <property type="entry name" value="BBOX"/>
    <property type="match status" value="2"/>
</dbReference>
<evidence type="ECO:0000313" key="7">
    <source>
        <dbReference type="EMBL" id="CAF1411710.1"/>
    </source>
</evidence>